<accession>A0A841FQ67</accession>
<gene>
    <name evidence="1" type="ORF">HNR73_007336</name>
</gene>
<evidence type="ECO:0000313" key="2">
    <source>
        <dbReference type="Proteomes" id="UP000548476"/>
    </source>
</evidence>
<dbReference type="RefSeq" id="WP_184792526.1">
    <property type="nucleotide sequence ID" value="NZ_BONT01000084.1"/>
</dbReference>
<protein>
    <submittedName>
        <fullName evidence="1">Uncharacterized protein</fullName>
    </submittedName>
</protein>
<keyword evidence="2" id="KW-1185">Reference proteome</keyword>
<evidence type="ECO:0000313" key="1">
    <source>
        <dbReference type="EMBL" id="MBB6039441.1"/>
    </source>
</evidence>
<dbReference type="AlphaFoldDB" id="A0A841FQ67"/>
<sequence>MTSQENPRPGRRPHRQGGDLAALTAHLKDFRAGGYEVASVAESVCASCGGRAFEVGVDDEAGCAERHCVACGEFTLIADSADYWTEAEPERCECPCGGDVFAVAVGFAAAGEGDEIRWVSIGLRCLKDDQLGVYTHWKIDYTPSGHLRDMA</sequence>
<comment type="caution">
    <text evidence="1">The sequence shown here is derived from an EMBL/GenBank/DDBJ whole genome shotgun (WGS) entry which is preliminary data.</text>
</comment>
<dbReference type="Proteomes" id="UP000548476">
    <property type="component" value="Unassembled WGS sequence"/>
</dbReference>
<name>A0A841FQ67_9ACTN</name>
<organism evidence="1 2">
    <name type="scientific">Phytomonospora endophytica</name>
    <dbReference type="NCBI Taxonomy" id="714109"/>
    <lineage>
        <taxon>Bacteria</taxon>
        <taxon>Bacillati</taxon>
        <taxon>Actinomycetota</taxon>
        <taxon>Actinomycetes</taxon>
        <taxon>Micromonosporales</taxon>
        <taxon>Micromonosporaceae</taxon>
        <taxon>Phytomonospora</taxon>
    </lineage>
</organism>
<dbReference type="EMBL" id="JACHGT010000022">
    <property type="protein sequence ID" value="MBB6039441.1"/>
    <property type="molecule type" value="Genomic_DNA"/>
</dbReference>
<proteinExistence type="predicted"/>
<reference evidence="1 2" key="1">
    <citation type="submission" date="2020-08" db="EMBL/GenBank/DDBJ databases">
        <title>Genomic Encyclopedia of Type Strains, Phase IV (KMG-IV): sequencing the most valuable type-strain genomes for metagenomic binning, comparative biology and taxonomic classification.</title>
        <authorList>
            <person name="Goeker M."/>
        </authorList>
    </citation>
    <scope>NUCLEOTIDE SEQUENCE [LARGE SCALE GENOMIC DNA]</scope>
    <source>
        <strain evidence="1 2">YIM 65646</strain>
    </source>
</reference>